<evidence type="ECO:0000259" key="1">
    <source>
        <dbReference type="Pfam" id="PF24035"/>
    </source>
</evidence>
<dbReference type="Proteomes" id="UP001430455">
    <property type="component" value="Unassembled WGS sequence"/>
</dbReference>
<dbReference type="Pfam" id="PF24035">
    <property type="entry name" value="DUF7344"/>
    <property type="match status" value="1"/>
</dbReference>
<sequence length="97" mass="11153">MLGALADVERRKLLFELLTDGPRAEPFTIADGGRSEGKSRSNGVRMYHVHLPKLADYGLIEWDRENDEVRRGPNFDEMRPLLELLVANEDELPAEWF</sequence>
<gene>
    <name evidence="2" type="ORF">EGH23_19860</name>
</gene>
<name>A0AAW4PGT3_9EURY</name>
<organism evidence="2 3">
    <name type="scientific">Haloarcula nitratireducens</name>
    <dbReference type="NCBI Taxonomy" id="2487749"/>
    <lineage>
        <taxon>Archaea</taxon>
        <taxon>Methanobacteriati</taxon>
        <taxon>Methanobacteriota</taxon>
        <taxon>Stenosarchaea group</taxon>
        <taxon>Halobacteria</taxon>
        <taxon>Halobacteriales</taxon>
        <taxon>Haloarculaceae</taxon>
        <taxon>Haloarcula</taxon>
    </lineage>
</organism>
<comment type="caution">
    <text evidence="2">The sequence shown here is derived from an EMBL/GenBank/DDBJ whole genome shotgun (WGS) entry which is preliminary data.</text>
</comment>
<keyword evidence="3" id="KW-1185">Reference proteome</keyword>
<dbReference type="AlphaFoldDB" id="A0AAW4PGT3"/>
<protein>
    <recommendedName>
        <fullName evidence="1">DUF7344 domain-containing protein</fullName>
    </recommendedName>
</protein>
<proteinExistence type="predicted"/>
<feature type="domain" description="DUF7344" evidence="1">
    <location>
        <begin position="40"/>
        <end position="70"/>
    </location>
</feature>
<dbReference type="InterPro" id="IPR055768">
    <property type="entry name" value="DUF7344"/>
</dbReference>
<evidence type="ECO:0000313" key="2">
    <source>
        <dbReference type="EMBL" id="MBX0297136.1"/>
    </source>
</evidence>
<dbReference type="EMBL" id="RKLT01000015">
    <property type="protein sequence ID" value="MBX0297136.1"/>
    <property type="molecule type" value="Genomic_DNA"/>
</dbReference>
<evidence type="ECO:0000313" key="3">
    <source>
        <dbReference type="Proteomes" id="UP001430455"/>
    </source>
</evidence>
<reference evidence="2 3" key="1">
    <citation type="submission" date="2021-06" db="EMBL/GenBank/DDBJ databases">
        <title>Halomicroarcula sp. a new haloarchaeum isolated from saline soil.</title>
        <authorList>
            <person name="Duran-Viseras A."/>
            <person name="Sanchez-Porro C."/>
            <person name="Ventosa A."/>
        </authorList>
    </citation>
    <scope>NUCLEOTIDE SEQUENCE [LARGE SCALE GENOMIC DNA]</scope>
    <source>
        <strain evidence="2 3">F27</strain>
    </source>
</reference>
<accession>A0AAW4PGT3</accession>